<protein>
    <recommendedName>
        <fullName evidence="4">DUF732 domain-containing protein</fullName>
    </recommendedName>
</protein>
<evidence type="ECO:0000313" key="2">
    <source>
        <dbReference type="EMBL" id="RJO68345.1"/>
    </source>
</evidence>
<dbReference type="EMBL" id="QZFU01000055">
    <property type="protein sequence ID" value="RJO68345.1"/>
    <property type="molecule type" value="Genomic_DNA"/>
</dbReference>
<feature type="signal peptide" evidence="1">
    <location>
        <begin position="1"/>
        <end position="26"/>
    </location>
</feature>
<accession>A0A3A4KHC6</accession>
<dbReference type="AlphaFoldDB" id="A0A3A4KHC6"/>
<evidence type="ECO:0008006" key="4">
    <source>
        <dbReference type="Google" id="ProtNLM"/>
    </source>
</evidence>
<sequence>MRFVKTGAIALMVAGAALIGSGAAHAGVLVTLTDGLIACAEQNKIDLGTSGSATPGQATLTVDAVAQLMDAGCLL</sequence>
<keyword evidence="1" id="KW-0732">Signal</keyword>
<name>A0A3A4KHC6_9NOCA</name>
<evidence type="ECO:0000256" key="1">
    <source>
        <dbReference type="SAM" id="SignalP"/>
    </source>
</evidence>
<evidence type="ECO:0000313" key="3">
    <source>
        <dbReference type="Proteomes" id="UP000266677"/>
    </source>
</evidence>
<comment type="caution">
    <text evidence="2">The sequence shown here is derived from an EMBL/GenBank/DDBJ whole genome shotgun (WGS) entry which is preliminary data.</text>
</comment>
<reference evidence="2 3" key="1">
    <citation type="submission" date="2018-09" db="EMBL/GenBank/DDBJ databases">
        <title>YIM PH21274 draft genome.</title>
        <authorList>
            <person name="Miao C."/>
        </authorList>
    </citation>
    <scope>NUCLEOTIDE SEQUENCE [LARGE SCALE GENOMIC DNA]</scope>
    <source>
        <strain evidence="2 3">YIM PH 21724</strain>
    </source>
</reference>
<dbReference type="RefSeq" id="WP_120045152.1">
    <property type="nucleotide sequence ID" value="NZ_QZFU01000055.1"/>
</dbReference>
<keyword evidence="3" id="KW-1185">Reference proteome</keyword>
<dbReference type="Proteomes" id="UP000266677">
    <property type="component" value="Unassembled WGS sequence"/>
</dbReference>
<proteinExistence type="predicted"/>
<organism evidence="2 3">
    <name type="scientific">Nocardia panacis</name>
    <dbReference type="NCBI Taxonomy" id="2340916"/>
    <lineage>
        <taxon>Bacteria</taxon>
        <taxon>Bacillati</taxon>
        <taxon>Actinomycetota</taxon>
        <taxon>Actinomycetes</taxon>
        <taxon>Mycobacteriales</taxon>
        <taxon>Nocardiaceae</taxon>
        <taxon>Nocardia</taxon>
    </lineage>
</organism>
<feature type="chain" id="PRO_5017347774" description="DUF732 domain-containing protein" evidence="1">
    <location>
        <begin position="27"/>
        <end position="75"/>
    </location>
</feature>
<gene>
    <name evidence="2" type="ORF">D5S18_33560</name>
</gene>